<evidence type="ECO:0000256" key="2">
    <source>
        <dbReference type="ARBA" id="ARBA00023242"/>
    </source>
</evidence>
<proteinExistence type="predicted"/>
<dbReference type="InParanoid" id="A0A4W3H775"/>
<dbReference type="GO" id="GO:0042800">
    <property type="term" value="F:histone H3K4 methyltransferase activity"/>
    <property type="evidence" value="ECO:0007669"/>
    <property type="project" value="TreeGrafter"/>
</dbReference>
<comment type="subcellular location">
    <subcellularLocation>
        <location evidence="1">Nucleus</location>
    </subcellularLocation>
</comment>
<keyword evidence="2" id="KW-0539">Nucleus</keyword>
<dbReference type="AlphaFoldDB" id="A0A4W3H775"/>
<dbReference type="Proteomes" id="UP000314986">
    <property type="component" value="Unassembled WGS sequence"/>
</dbReference>
<keyword evidence="3" id="KW-0732">Signal</keyword>
<accession>A0A4W3H775</accession>
<reference evidence="4" key="4">
    <citation type="submission" date="2025-08" db="UniProtKB">
        <authorList>
            <consortium name="Ensembl"/>
        </authorList>
    </citation>
    <scope>IDENTIFICATION</scope>
</reference>
<evidence type="ECO:0000313" key="4">
    <source>
        <dbReference type="Ensembl" id="ENSCMIP00000005794.1"/>
    </source>
</evidence>
<reference evidence="4" key="5">
    <citation type="submission" date="2025-09" db="UniProtKB">
        <authorList>
            <consortium name="Ensembl"/>
        </authorList>
    </citation>
    <scope>IDENTIFICATION</scope>
</reference>
<feature type="signal peptide" evidence="3">
    <location>
        <begin position="1"/>
        <end position="23"/>
    </location>
</feature>
<reference evidence="5" key="3">
    <citation type="journal article" date="2014" name="Nature">
        <title>Elephant shark genome provides unique insights into gnathostome evolution.</title>
        <authorList>
            <consortium name="International Elephant Shark Genome Sequencing Consortium"/>
            <person name="Venkatesh B."/>
            <person name="Lee A.P."/>
            <person name="Ravi V."/>
            <person name="Maurya A.K."/>
            <person name="Lian M.M."/>
            <person name="Swann J.B."/>
            <person name="Ohta Y."/>
            <person name="Flajnik M.F."/>
            <person name="Sutoh Y."/>
            <person name="Kasahara M."/>
            <person name="Hoon S."/>
            <person name="Gangu V."/>
            <person name="Roy S.W."/>
            <person name="Irimia M."/>
            <person name="Korzh V."/>
            <person name="Kondrychyn I."/>
            <person name="Lim Z.W."/>
            <person name="Tay B.H."/>
            <person name="Tohari S."/>
            <person name="Kong K.W."/>
            <person name="Ho S."/>
            <person name="Lorente-Galdos B."/>
            <person name="Quilez J."/>
            <person name="Marques-Bonet T."/>
            <person name="Raney B.J."/>
            <person name="Ingham P.W."/>
            <person name="Tay A."/>
            <person name="Hillier L.W."/>
            <person name="Minx P."/>
            <person name="Boehm T."/>
            <person name="Wilson R.K."/>
            <person name="Brenner S."/>
            <person name="Warren W.C."/>
        </authorList>
    </citation>
    <scope>NUCLEOTIDE SEQUENCE [LARGE SCALE GENOMIC DNA]</scope>
</reference>
<reference evidence="5" key="2">
    <citation type="journal article" date="2007" name="PLoS Biol.">
        <title>Survey sequencing and comparative analysis of the elephant shark (Callorhinchus milii) genome.</title>
        <authorList>
            <person name="Venkatesh B."/>
            <person name="Kirkness E.F."/>
            <person name="Loh Y.H."/>
            <person name="Halpern A.L."/>
            <person name="Lee A.P."/>
            <person name="Johnson J."/>
            <person name="Dandona N."/>
            <person name="Viswanathan L.D."/>
            <person name="Tay A."/>
            <person name="Venter J.C."/>
            <person name="Strausberg R.L."/>
            <person name="Brenner S."/>
        </authorList>
    </citation>
    <scope>NUCLEOTIDE SEQUENCE [LARGE SCALE GENOMIC DNA]</scope>
</reference>
<evidence type="ECO:0000256" key="1">
    <source>
        <dbReference type="ARBA" id="ARBA00004123"/>
    </source>
</evidence>
<dbReference type="STRING" id="7868.ENSCMIP00000005794"/>
<reference evidence="5" key="1">
    <citation type="journal article" date="2006" name="Science">
        <title>Ancient noncoding elements conserved in the human genome.</title>
        <authorList>
            <person name="Venkatesh B."/>
            <person name="Kirkness E.F."/>
            <person name="Loh Y.H."/>
            <person name="Halpern A.L."/>
            <person name="Lee A.P."/>
            <person name="Johnson J."/>
            <person name="Dandona N."/>
            <person name="Viswanathan L.D."/>
            <person name="Tay A."/>
            <person name="Venter J.C."/>
            <person name="Strausberg R.L."/>
            <person name="Brenner S."/>
        </authorList>
    </citation>
    <scope>NUCLEOTIDE SEQUENCE [LARGE SCALE GENOMIC DNA]</scope>
</reference>
<dbReference type="GO" id="GO:0005654">
    <property type="term" value="C:nucleoplasm"/>
    <property type="evidence" value="ECO:0007669"/>
    <property type="project" value="TreeGrafter"/>
</dbReference>
<organism evidence="4 5">
    <name type="scientific">Callorhinchus milii</name>
    <name type="common">Ghost shark</name>
    <dbReference type="NCBI Taxonomy" id="7868"/>
    <lineage>
        <taxon>Eukaryota</taxon>
        <taxon>Metazoa</taxon>
        <taxon>Chordata</taxon>
        <taxon>Craniata</taxon>
        <taxon>Vertebrata</taxon>
        <taxon>Chondrichthyes</taxon>
        <taxon>Holocephali</taxon>
        <taxon>Chimaeriformes</taxon>
        <taxon>Callorhinchidae</taxon>
        <taxon>Callorhinchus</taxon>
    </lineage>
</organism>
<feature type="chain" id="PRO_5021314665" evidence="3">
    <location>
        <begin position="24"/>
        <end position="148"/>
    </location>
</feature>
<dbReference type="PANTHER" id="PTHR46147">
    <property type="entry name" value="HISTONE-LYSINE N-METHYLTRANSFERASE ASH1"/>
    <property type="match status" value="1"/>
</dbReference>
<dbReference type="GO" id="GO:0006355">
    <property type="term" value="P:regulation of DNA-templated transcription"/>
    <property type="evidence" value="ECO:0007669"/>
    <property type="project" value="TreeGrafter"/>
</dbReference>
<keyword evidence="5" id="KW-1185">Reference proteome</keyword>
<protein>
    <submittedName>
        <fullName evidence="4">Uncharacterized protein</fullName>
    </submittedName>
</protein>
<sequence length="148" mass="17017">MHQNKVSRWAGMWFHMAGSLSHACVRSAVCLQKGHVSEESAEGVGNTAKLSQPHQMKPMSNRERNFVLKHHVFLVRNWEKIRQKQEEAKQETDNSQSATLYSRWNGICRDDGNIKSGTQRHGQAQAHMRVQAQAHMRVQAYSRTHTRT</sequence>
<dbReference type="PANTHER" id="PTHR46147:SF1">
    <property type="entry name" value="HISTONE-LYSINE N-METHYLTRANSFERASE ASH1L"/>
    <property type="match status" value="1"/>
</dbReference>
<name>A0A4W3H775_CALMI</name>
<evidence type="ECO:0000256" key="3">
    <source>
        <dbReference type="SAM" id="SignalP"/>
    </source>
</evidence>
<dbReference type="Ensembl" id="ENSCMIT00000005988.1">
    <property type="protein sequence ID" value="ENSCMIP00000005794.1"/>
    <property type="gene ID" value="ENSCMIG00000003340.1"/>
</dbReference>
<evidence type="ECO:0000313" key="5">
    <source>
        <dbReference type="Proteomes" id="UP000314986"/>
    </source>
</evidence>